<accession>A0A1B0CA48</accession>
<proteinExistence type="predicted"/>
<sequence length="60" mass="6617">MSGARLVFGRKQAEQAQKWVSSLVTFGTAGALGGLYFTDWKVSNNYSKALNSYTQSGFYQ</sequence>
<protein>
    <submittedName>
        <fullName evidence="2">Uncharacterized protein</fullName>
    </submittedName>
</protein>
<keyword evidence="1" id="KW-1133">Transmembrane helix</keyword>
<reference evidence="2" key="1">
    <citation type="submission" date="2020-05" db="UniProtKB">
        <authorList>
            <consortium name="EnsemblMetazoa"/>
        </authorList>
    </citation>
    <scope>IDENTIFICATION</scope>
    <source>
        <strain evidence="2">Jacobina</strain>
    </source>
</reference>
<dbReference type="EMBL" id="AJWK01003261">
    <property type="status" value="NOT_ANNOTATED_CDS"/>
    <property type="molecule type" value="Genomic_DNA"/>
</dbReference>
<dbReference type="EMBL" id="AJWK01003262">
    <property type="status" value="NOT_ANNOTATED_CDS"/>
    <property type="molecule type" value="Genomic_DNA"/>
</dbReference>
<evidence type="ECO:0000313" key="2">
    <source>
        <dbReference type="EnsemblMetazoa" id="LLOJ000820-PA"/>
    </source>
</evidence>
<keyword evidence="3" id="KW-1185">Reference proteome</keyword>
<keyword evidence="1" id="KW-0812">Transmembrane</keyword>
<dbReference type="EnsemblMetazoa" id="LLOJ000820-RA">
    <property type="protein sequence ID" value="LLOJ000820-PA"/>
    <property type="gene ID" value="LLOJ000820"/>
</dbReference>
<dbReference type="Pfam" id="PF08997">
    <property type="entry name" value="UCR_6-4kD"/>
    <property type="match status" value="1"/>
</dbReference>
<dbReference type="Gene3D" id="1.20.5.220">
    <property type="match status" value="1"/>
</dbReference>
<keyword evidence="1" id="KW-0472">Membrane</keyword>
<dbReference type="AlphaFoldDB" id="A0A1B0CA48"/>
<dbReference type="GO" id="GO:0006122">
    <property type="term" value="P:mitochondrial electron transport, ubiquinol to cytochrome c"/>
    <property type="evidence" value="ECO:0007669"/>
    <property type="project" value="InterPro"/>
</dbReference>
<dbReference type="InterPro" id="IPR029027">
    <property type="entry name" value="Single_a-helix_sf"/>
</dbReference>
<evidence type="ECO:0000313" key="3">
    <source>
        <dbReference type="Proteomes" id="UP000092461"/>
    </source>
</evidence>
<evidence type="ECO:0000256" key="1">
    <source>
        <dbReference type="SAM" id="Phobius"/>
    </source>
</evidence>
<feature type="transmembrane region" description="Helical" evidence="1">
    <location>
        <begin position="20"/>
        <end position="38"/>
    </location>
</feature>
<dbReference type="InterPro" id="IPR015089">
    <property type="entry name" value="UQCR"/>
</dbReference>
<name>A0A1B0CA48_LUTLO</name>
<dbReference type="VEuPathDB" id="VectorBase:LLOJ000820"/>
<dbReference type="SUPFAM" id="SSF81518">
    <property type="entry name" value="Subunit XI (6.4 kDa protein) of cytochrome bc1 complex (Ubiquinol-cytochrome c reductase)"/>
    <property type="match status" value="1"/>
</dbReference>
<organism evidence="2 3">
    <name type="scientific">Lutzomyia longipalpis</name>
    <name type="common">Sand fly</name>
    <dbReference type="NCBI Taxonomy" id="7200"/>
    <lineage>
        <taxon>Eukaryota</taxon>
        <taxon>Metazoa</taxon>
        <taxon>Ecdysozoa</taxon>
        <taxon>Arthropoda</taxon>
        <taxon>Hexapoda</taxon>
        <taxon>Insecta</taxon>
        <taxon>Pterygota</taxon>
        <taxon>Neoptera</taxon>
        <taxon>Endopterygota</taxon>
        <taxon>Diptera</taxon>
        <taxon>Nematocera</taxon>
        <taxon>Psychodoidea</taxon>
        <taxon>Psychodidae</taxon>
        <taxon>Lutzomyia</taxon>
        <taxon>Lutzomyia</taxon>
    </lineage>
</organism>
<dbReference type="GO" id="GO:0005739">
    <property type="term" value="C:mitochondrion"/>
    <property type="evidence" value="ECO:0007669"/>
    <property type="project" value="GOC"/>
</dbReference>
<dbReference type="Proteomes" id="UP000092461">
    <property type="component" value="Unassembled WGS sequence"/>
</dbReference>